<dbReference type="OrthoDB" id="5328932at2"/>
<keyword evidence="2" id="KW-1185">Reference proteome</keyword>
<dbReference type="InterPro" id="IPR011047">
    <property type="entry name" value="Quinoprotein_ADH-like_sf"/>
</dbReference>
<evidence type="ECO:0000313" key="1">
    <source>
        <dbReference type="EMBL" id="RDU69218.1"/>
    </source>
</evidence>
<organism evidence="1 2">
    <name type="scientific">Helicobacter cholecystus</name>
    <dbReference type="NCBI Taxonomy" id="45498"/>
    <lineage>
        <taxon>Bacteria</taxon>
        <taxon>Pseudomonadati</taxon>
        <taxon>Campylobacterota</taxon>
        <taxon>Epsilonproteobacteria</taxon>
        <taxon>Campylobacterales</taxon>
        <taxon>Helicobacteraceae</taxon>
        <taxon>Helicobacter</taxon>
    </lineage>
</organism>
<dbReference type="Gene3D" id="2.130.10.10">
    <property type="entry name" value="YVTN repeat-like/Quinoprotein amine dehydrogenase"/>
    <property type="match status" value="1"/>
</dbReference>
<comment type="caution">
    <text evidence="1">The sequence shown here is derived from an EMBL/GenBank/DDBJ whole genome shotgun (WGS) entry which is preliminary data.</text>
</comment>
<dbReference type="RefSeq" id="WP_104725056.1">
    <property type="nucleotide sequence ID" value="NZ_FZNE01000015.1"/>
</dbReference>
<dbReference type="SUPFAM" id="SSF50998">
    <property type="entry name" value="Quinoprotein alcohol dehydrogenase-like"/>
    <property type="match status" value="1"/>
</dbReference>
<name>A0A3D8IVD6_9HELI</name>
<dbReference type="Proteomes" id="UP000257067">
    <property type="component" value="Unassembled WGS sequence"/>
</dbReference>
<gene>
    <name evidence="1" type="ORF">CQA62_03500</name>
</gene>
<dbReference type="EMBL" id="NXLU01000003">
    <property type="protein sequence ID" value="RDU69218.1"/>
    <property type="molecule type" value="Genomic_DNA"/>
</dbReference>
<sequence length="333" mass="37922">MGCKQISFFVFTFLIFFGCSQKEYFKPLEINGEISFSSKLPSEIVNTNINAAILKNRQILTQEGLSTFEYKEDENFVGYSEGVYLFNSHCQELLIYDQRGGIQEKLPINFCPVSATIKGDEVAIVGNENTIHLYNLKSKKEIFTKKTNSAIAVNSLIQNPVFSNGKIYYPMLDGSVVIMDKTSGEIDKTIVIDSAPFFNNVIFLDVSKDLTLMATAKKLLSLYGGSDYAYDAEIRDIKINADRIYLSTLDGRIKELDFTLKLLRELKFQFANFSTINITDNTLSVLETGSGYLIKIDLKTFTPLIYKISLSREKNIFTRENLFYYEKEILELK</sequence>
<reference evidence="1 2" key="1">
    <citation type="submission" date="2018-04" db="EMBL/GenBank/DDBJ databases">
        <title>Novel Campyloabacter and Helicobacter Species and Strains.</title>
        <authorList>
            <person name="Mannion A.J."/>
            <person name="Shen Z."/>
            <person name="Fox J.G."/>
        </authorList>
    </citation>
    <scope>NUCLEOTIDE SEQUENCE [LARGE SCALE GENOMIC DNA]</scope>
    <source>
        <strain evidence="1 2">ATCC 700242</strain>
    </source>
</reference>
<proteinExistence type="predicted"/>
<dbReference type="PROSITE" id="PS51257">
    <property type="entry name" value="PROKAR_LIPOPROTEIN"/>
    <property type="match status" value="1"/>
</dbReference>
<evidence type="ECO:0000313" key="2">
    <source>
        <dbReference type="Proteomes" id="UP000257067"/>
    </source>
</evidence>
<dbReference type="AlphaFoldDB" id="A0A3D8IVD6"/>
<accession>A0A3D8IVD6</accession>
<dbReference type="InterPro" id="IPR015943">
    <property type="entry name" value="WD40/YVTN_repeat-like_dom_sf"/>
</dbReference>
<protein>
    <submittedName>
        <fullName evidence="1">Uncharacterized protein</fullName>
    </submittedName>
</protein>